<comment type="caution">
    <text evidence="11">The sequence shown here is derived from an EMBL/GenBank/DDBJ whole genome shotgun (WGS) entry which is preliminary data.</text>
</comment>
<protein>
    <recommendedName>
        <fullName evidence="9">Membrane fusion protein (MFP) family protein</fullName>
    </recommendedName>
</protein>
<dbReference type="Pfam" id="PF26002">
    <property type="entry name" value="Beta-barrel_AprE"/>
    <property type="match status" value="1"/>
</dbReference>
<dbReference type="GO" id="GO:0015031">
    <property type="term" value="P:protein transport"/>
    <property type="evidence" value="ECO:0007669"/>
    <property type="project" value="InterPro"/>
</dbReference>
<reference evidence="12" key="1">
    <citation type="submission" date="2016-07" db="EMBL/GenBank/DDBJ databases">
        <title>Nontailed viruses are major unrecognized killers of bacteria in the ocean.</title>
        <authorList>
            <person name="Kauffman K."/>
            <person name="Hussain F."/>
            <person name="Yang J."/>
            <person name="Arevalo P."/>
            <person name="Brown J."/>
            <person name="Cutler M."/>
            <person name="Kelly L."/>
            <person name="Polz M.F."/>
        </authorList>
    </citation>
    <scope>NUCLEOTIDE SEQUENCE [LARGE SCALE GENOMIC DNA]</scope>
    <source>
        <strain evidence="12">10N.261.55.E11</strain>
    </source>
</reference>
<keyword evidence="3 9" id="KW-0813">Transport</keyword>
<evidence type="ECO:0000256" key="3">
    <source>
        <dbReference type="ARBA" id="ARBA00022448"/>
    </source>
</evidence>
<dbReference type="AlphaFoldDB" id="A0A2N7FJL7"/>
<keyword evidence="7 9" id="KW-1133">Transmembrane helix</keyword>
<organism evidence="11 12">
    <name type="scientific">Vibrio splendidus</name>
    <dbReference type="NCBI Taxonomy" id="29497"/>
    <lineage>
        <taxon>Bacteria</taxon>
        <taxon>Pseudomonadati</taxon>
        <taxon>Pseudomonadota</taxon>
        <taxon>Gammaproteobacteria</taxon>
        <taxon>Vibrionales</taxon>
        <taxon>Vibrionaceae</taxon>
        <taxon>Vibrio</taxon>
    </lineage>
</organism>
<evidence type="ECO:0000256" key="6">
    <source>
        <dbReference type="ARBA" id="ARBA00022692"/>
    </source>
</evidence>
<dbReference type="EMBL" id="MCWU01000010">
    <property type="protein sequence ID" value="PMJ69503.1"/>
    <property type="molecule type" value="Genomic_DNA"/>
</dbReference>
<proteinExistence type="inferred from homology"/>
<keyword evidence="5 9" id="KW-0997">Cell inner membrane</keyword>
<evidence type="ECO:0000256" key="1">
    <source>
        <dbReference type="ARBA" id="ARBA00004377"/>
    </source>
</evidence>
<evidence type="ECO:0000259" key="10">
    <source>
        <dbReference type="Pfam" id="PF26002"/>
    </source>
</evidence>
<name>A0A2N7FJL7_VIBSP</name>
<accession>A0A2N7FJL7</accession>
<evidence type="ECO:0000256" key="2">
    <source>
        <dbReference type="ARBA" id="ARBA00009477"/>
    </source>
</evidence>
<dbReference type="PANTHER" id="PTHR30386">
    <property type="entry name" value="MEMBRANE FUSION SUBUNIT OF EMRAB-TOLC MULTIDRUG EFFLUX PUMP"/>
    <property type="match status" value="1"/>
</dbReference>
<evidence type="ECO:0000256" key="5">
    <source>
        <dbReference type="ARBA" id="ARBA00022519"/>
    </source>
</evidence>
<comment type="subcellular location">
    <subcellularLocation>
        <location evidence="1 9">Cell inner membrane</location>
        <topology evidence="1 9">Single-pass membrane protein</topology>
    </subcellularLocation>
</comment>
<dbReference type="InterPro" id="IPR010129">
    <property type="entry name" value="T1SS_HlyD"/>
</dbReference>
<keyword evidence="8 9" id="KW-0472">Membrane</keyword>
<dbReference type="NCBIfam" id="TIGR01843">
    <property type="entry name" value="type_I_hlyD"/>
    <property type="match status" value="1"/>
</dbReference>
<sequence>MVNEFDYNRNKNQSLRTTPIIKGGPIACFILCATFILISFFIEVEIITVSKGKVIPEKDIMYVNSVISNKISEVHVKNGDFIECGSEILRYDLTKEKERIKKYFEEKTKLENQIVHVNNIIDKIYSANPDNYKIDINNIETRRYEYLSKAYRLIELSKSRITSYEHEYRQNKVKSSIISSKISRVNKEISNLAKIIKTDSKLVSDGMIKKRDHQINLHNYELFIIELDKLKNEHKLSLDQLNNYSQKMIILKNELLYELETVRFEMLEKVKELDKKIQWDSKMVENEKLLSNFSGYVSDMTENIVGNFISSGEVILKIVPKDNLFRIRAYISSSDIGFIHLGQEVRVRIDTFNYNRYGYLNGKVAYVSKDSKNIDGDMSYELMISIDENTLNSSEEEIKIMSGLSVNADIVTGRRTIASYFLDPIIHSINYSLIER</sequence>
<dbReference type="RefSeq" id="WP_157940543.1">
    <property type="nucleotide sequence ID" value="NZ_CAWNSM010000010.1"/>
</dbReference>
<evidence type="ECO:0000256" key="4">
    <source>
        <dbReference type="ARBA" id="ARBA00022475"/>
    </source>
</evidence>
<dbReference type="PANTHER" id="PTHR30386:SF26">
    <property type="entry name" value="TRANSPORT PROTEIN COMB"/>
    <property type="match status" value="1"/>
</dbReference>
<dbReference type="GO" id="GO:0005886">
    <property type="term" value="C:plasma membrane"/>
    <property type="evidence" value="ECO:0007669"/>
    <property type="project" value="UniProtKB-SubCell"/>
</dbReference>
<dbReference type="InterPro" id="IPR058982">
    <property type="entry name" value="Beta-barrel_AprE"/>
</dbReference>
<evidence type="ECO:0000256" key="9">
    <source>
        <dbReference type="RuleBase" id="RU365093"/>
    </source>
</evidence>
<comment type="similarity">
    <text evidence="2 9">Belongs to the membrane fusion protein (MFP) (TC 8.A.1) family.</text>
</comment>
<dbReference type="Gene3D" id="2.40.30.170">
    <property type="match status" value="1"/>
</dbReference>
<feature type="domain" description="AprE-like beta-barrel" evidence="10">
    <location>
        <begin position="327"/>
        <end position="413"/>
    </location>
</feature>
<keyword evidence="4 9" id="KW-1003">Cell membrane</keyword>
<keyword evidence="6 9" id="KW-0812">Transmembrane</keyword>
<evidence type="ECO:0000256" key="7">
    <source>
        <dbReference type="ARBA" id="ARBA00022989"/>
    </source>
</evidence>
<dbReference type="InterPro" id="IPR050739">
    <property type="entry name" value="MFP"/>
</dbReference>
<evidence type="ECO:0000313" key="12">
    <source>
        <dbReference type="Proteomes" id="UP000235330"/>
    </source>
</evidence>
<dbReference type="Proteomes" id="UP000235330">
    <property type="component" value="Unassembled WGS sequence"/>
</dbReference>
<evidence type="ECO:0000313" key="11">
    <source>
        <dbReference type="EMBL" id="PMJ69503.1"/>
    </source>
</evidence>
<evidence type="ECO:0000256" key="8">
    <source>
        <dbReference type="ARBA" id="ARBA00023136"/>
    </source>
</evidence>
<feature type="transmembrane region" description="Helical" evidence="9">
    <location>
        <begin position="20"/>
        <end position="42"/>
    </location>
</feature>
<gene>
    <name evidence="11" type="ORF">BCU17_13290</name>
</gene>
<dbReference type="PRINTS" id="PR01490">
    <property type="entry name" value="RTXTOXIND"/>
</dbReference>